<accession>A0ABQ4CDF9</accession>
<dbReference type="Pfam" id="PF13519">
    <property type="entry name" value="VWA_2"/>
    <property type="match status" value="1"/>
</dbReference>
<gene>
    <name evidence="3" type="ORF">Air01nite_69020</name>
</gene>
<dbReference type="EMBL" id="BONC01000077">
    <property type="protein sequence ID" value="GIF60807.1"/>
    <property type="molecule type" value="Genomic_DNA"/>
</dbReference>
<comment type="caution">
    <text evidence="3">The sequence shown here is derived from an EMBL/GenBank/DDBJ whole genome shotgun (WGS) entry which is preliminary data.</text>
</comment>
<proteinExistence type="predicted"/>
<dbReference type="Proteomes" id="UP000624325">
    <property type="component" value="Unassembled WGS sequence"/>
</dbReference>
<dbReference type="Gene3D" id="3.40.50.410">
    <property type="entry name" value="von Willebrand factor, type A domain"/>
    <property type="match status" value="1"/>
</dbReference>
<evidence type="ECO:0000256" key="1">
    <source>
        <dbReference type="SAM" id="Phobius"/>
    </source>
</evidence>
<dbReference type="PANTHER" id="PTHR37947">
    <property type="entry name" value="BLL2462 PROTEIN"/>
    <property type="match status" value="1"/>
</dbReference>
<organism evidence="3 4">
    <name type="scientific">Asanoa iriomotensis</name>
    <dbReference type="NCBI Taxonomy" id="234613"/>
    <lineage>
        <taxon>Bacteria</taxon>
        <taxon>Bacillati</taxon>
        <taxon>Actinomycetota</taxon>
        <taxon>Actinomycetes</taxon>
        <taxon>Micromonosporales</taxon>
        <taxon>Micromonosporaceae</taxon>
        <taxon>Asanoa</taxon>
    </lineage>
</organism>
<reference evidence="3 4" key="1">
    <citation type="submission" date="2021-01" db="EMBL/GenBank/DDBJ databases">
        <title>Whole genome shotgun sequence of Asanoa iriomotensis NBRC 100142.</title>
        <authorList>
            <person name="Komaki H."/>
            <person name="Tamura T."/>
        </authorList>
    </citation>
    <scope>NUCLEOTIDE SEQUENCE [LARGE SCALE GENOMIC DNA]</scope>
    <source>
        <strain evidence="3 4">NBRC 100142</strain>
    </source>
</reference>
<feature type="transmembrane region" description="Helical" evidence="1">
    <location>
        <begin position="291"/>
        <end position="314"/>
    </location>
</feature>
<dbReference type="PROSITE" id="PS50234">
    <property type="entry name" value="VWFA"/>
    <property type="match status" value="1"/>
</dbReference>
<keyword evidence="1" id="KW-1133">Transmembrane helix</keyword>
<evidence type="ECO:0000313" key="3">
    <source>
        <dbReference type="EMBL" id="GIF60807.1"/>
    </source>
</evidence>
<feature type="domain" description="VWFA" evidence="2">
    <location>
        <begin position="80"/>
        <end position="278"/>
    </location>
</feature>
<evidence type="ECO:0000313" key="4">
    <source>
        <dbReference type="Proteomes" id="UP000624325"/>
    </source>
</evidence>
<evidence type="ECO:0000259" key="2">
    <source>
        <dbReference type="PROSITE" id="PS50234"/>
    </source>
</evidence>
<protein>
    <recommendedName>
        <fullName evidence="2">VWFA domain-containing protein</fullName>
    </recommendedName>
</protein>
<dbReference type="SMART" id="SM00327">
    <property type="entry name" value="VWA"/>
    <property type="match status" value="1"/>
</dbReference>
<keyword evidence="1" id="KW-0472">Membrane</keyword>
<dbReference type="PANTHER" id="PTHR37947:SF1">
    <property type="entry name" value="BLL2462 PROTEIN"/>
    <property type="match status" value="1"/>
</dbReference>
<dbReference type="InterPro" id="IPR036465">
    <property type="entry name" value="vWFA_dom_sf"/>
</dbReference>
<keyword evidence="4" id="KW-1185">Reference proteome</keyword>
<dbReference type="InterPro" id="IPR002035">
    <property type="entry name" value="VWF_A"/>
</dbReference>
<keyword evidence="1" id="KW-0812">Transmembrane</keyword>
<feature type="transmembrane region" description="Helical" evidence="1">
    <location>
        <begin position="6"/>
        <end position="27"/>
    </location>
</feature>
<name>A0ABQ4CDF9_9ACTN</name>
<sequence length="318" mass="32774">MSFQYPVMFGVALLVGAACVVGLRRLMLERSRAYAAAGVSARGGVRHYLAPVLFLAAVVFLLLAVARPQATLGVPRTSGTVILAFDVSNSMGADDITPTRLAAAQSAAIAFVEAQPTTVDIGVIAFSQGALSTHTPANRHAETVDAIKRLRVTGGTSLGQAILGSLTAIVGRPVTLPEPPAQPPDLGYHSDATIVLLTDGEDTGGPDALAAAELASNAGVHIQTVGVGTVEGSTVDIDGYQVSTALDEDLLTQIATATGGAYHRAQDAGALDAAYRDLDLRTTIEPQPIELTGPIVALALLLLLTGAVLTIHWFGRIL</sequence>
<feature type="transmembrane region" description="Helical" evidence="1">
    <location>
        <begin position="48"/>
        <end position="66"/>
    </location>
</feature>
<dbReference type="SUPFAM" id="SSF53300">
    <property type="entry name" value="vWA-like"/>
    <property type="match status" value="1"/>
</dbReference>